<keyword evidence="4" id="KW-1185">Reference proteome</keyword>
<name>A0A7H1N1G2_9PROT</name>
<dbReference type="NCBIfam" id="NF033545">
    <property type="entry name" value="transpos_IS630"/>
    <property type="match status" value="1"/>
</dbReference>
<evidence type="ECO:0000313" key="3">
    <source>
        <dbReference type="EMBL" id="QNT69548.1"/>
    </source>
</evidence>
<dbReference type="AlphaFoldDB" id="A0A7H1N1G2"/>
<dbReference type="PANTHER" id="PTHR46564">
    <property type="entry name" value="TRANSPOSASE"/>
    <property type="match status" value="1"/>
</dbReference>
<accession>A0A7H1N1G2</accession>
<sequence length="316" mass="35076">MSTALSLDLRVRVLKAVAEGASHRTAAARFGVSAASVSRWRALERTQGDPRPGPLGGDRRSARVEAQGALIRQLIEATPDVTTEELRATLAERGHGFGYGTLQRFFRRHGLTRKKEIGHATEQDRPDILKQREAWFDGQIDLAPERLVFIDETWAKTNMGRTYGRAPRGERLRMGFPHGHWKTTTFVGALTMRGMIAPFVLTGAINRDAFDAYVEKVLVPELRPGDIVIMDNLSSHKGPRTDALIKDAGASLLFLPPYSPDFNPIEKAFAKLKALLRKAAERTVEALWAAIGRFADDFTPAECANYFSACGYDPDW</sequence>
<dbReference type="InterPro" id="IPR047655">
    <property type="entry name" value="Transpos_IS630-like"/>
</dbReference>
<evidence type="ECO:0000259" key="2">
    <source>
        <dbReference type="Pfam" id="PF13358"/>
    </source>
</evidence>
<feature type="domain" description="Tc1-like transposase DDE" evidence="2">
    <location>
        <begin position="146"/>
        <end position="282"/>
    </location>
</feature>
<dbReference type="SUPFAM" id="SSF46689">
    <property type="entry name" value="Homeodomain-like"/>
    <property type="match status" value="1"/>
</dbReference>
<organism evidence="3 4">
    <name type="scientific">Defluviicoccus vanus</name>
    <dbReference type="NCBI Taxonomy" id="111831"/>
    <lineage>
        <taxon>Bacteria</taxon>
        <taxon>Pseudomonadati</taxon>
        <taxon>Pseudomonadota</taxon>
        <taxon>Alphaproteobacteria</taxon>
        <taxon>Rhodospirillales</taxon>
        <taxon>Rhodospirillaceae</taxon>
        <taxon>Defluviicoccus</taxon>
    </lineage>
</organism>
<dbReference type="InterPro" id="IPR038717">
    <property type="entry name" value="Tc1-like_DDE_dom"/>
</dbReference>
<dbReference type="InterPro" id="IPR036397">
    <property type="entry name" value="RNaseH_sf"/>
</dbReference>
<dbReference type="InterPro" id="IPR009057">
    <property type="entry name" value="Homeodomain-like_sf"/>
</dbReference>
<evidence type="ECO:0000256" key="1">
    <source>
        <dbReference type="SAM" id="MobiDB-lite"/>
    </source>
</evidence>
<protein>
    <submittedName>
        <fullName evidence="3">IS630 family transposase</fullName>
    </submittedName>
</protein>
<dbReference type="Proteomes" id="UP000516369">
    <property type="component" value="Chromosome"/>
</dbReference>
<dbReference type="PANTHER" id="PTHR46564:SF1">
    <property type="entry name" value="TRANSPOSASE"/>
    <property type="match status" value="1"/>
</dbReference>
<feature type="region of interest" description="Disordered" evidence="1">
    <location>
        <begin position="42"/>
        <end position="61"/>
    </location>
</feature>
<dbReference type="EMBL" id="CP053923">
    <property type="protein sequence ID" value="QNT69548.1"/>
    <property type="molecule type" value="Genomic_DNA"/>
</dbReference>
<dbReference type="Pfam" id="PF13384">
    <property type="entry name" value="HTH_23"/>
    <property type="match status" value="1"/>
</dbReference>
<evidence type="ECO:0000313" key="4">
    <source>
        <dbReference type="Proteomes" id="UP000516369"/>
    </source>
</evidence>
<reference evidence="3 4" key="1">
    <citation type="submission" date="2020-05" db="EMBL/GenBank/DDBJ databases">
        <title>Complete closed genome sequence of Defluviicoccus vanus.</title>
        <authorList>
            <person name="Bessarab I."/>
            <person name="Arumugam K."/>
            <person name="Maszenan A.M."/>
            <person name="Seviour R.J."/>
            <person name="Williams R.B."/>
        </authorList>
    </citation>
    <scope>NUCLEOTIDE SEQUENCE [LARGE SCALE GENOMIC DNA]</scope>
    <source>
        <strain evidence="3 4">Ben 114</strain>
    </source>
</reference>
<proteinExistence type="predicted"/>
<dbReference type="KEGG" id="dvn:HQ394_09670"/>
<gene>
    <name evidence="3" type="ORF">HQ394_09670</name>
</gene>
<dbReference type="Pfam" id="PF13358">
    <property type="entry name" value="DDE_3"/>
    <property type="match status" value="1"/>
</dbReference>
<dbReference type="GO" id="GO:0003676">
    <property type="term" value="F:nucleic acid binding"/>
    <property type="evidence" value="ECO:0007669"/>
    <property type="project" value="InterPro"/>
</dbReference>
<dbReference type="Gene3D" id="3.30.420.10">
    <property type="entry name" value="Ribonuclease H-like superfamily/Ribonuclease H"/>
    <property type="match status" value="1"/>
</dbReference>